<name>A0A1H9EKY7_9ACTN</name>
<dbReference type="PROSITE" id="PS50043">
    <property type="entry name" value="HTH_LUXR_2"/>
    <property type="match status" value="1"/>
</dbReference>
<dbReference type="GO" id="GO:0006355">
    <property type="term" value="P:regulation of DNA-templated transcription"/>
    <property type="evidence" value="ECO:0007669"/>
    <property type="project" value="InterPro"/>
</dbReference>
<dbReference type="SMART" id="SM00421">
    <property type="entry name" value="HTH_LUXR"/>
    <property type="match status" value="1"/>
</dbReference>
<evidence type="ECO:0000313" key="3">
    <source>
        <dbReference type="EMBL" id="SEQ26319.1"/>
    </source>
</evidence>
<dbReference type="InterPro" id="IPR000792">
    <property type="entry name" value="Tscrpt_reg_LuxR_C"/>
</dbReference>
<dbReference type="RefSeq" id="WP_093658927.1">
    <property type="nucleotide sequence ID" value="NZ_FOET01000005.1"/>
</dbReference>
<keyword evidence="4" id="KW-1185">Reference proteome</keyword>
<evidence type="ECO:0000256" key="1">
    <source>
        <dbReference type="SAM" id="MobiDB-lite"/>
    </source>
</evidence>
<sequence length="342" mass="36806">MCTVTTGTAGSTAGTTAGRPGSDICDEGDAFYRQALTRGSAPAAQAPGCLLELGLLRRSPESPGTLVPVPPDIAAARLARPIERAILEQEQALRSVRSVLARAEAAYRQIGREVNRTADLLLGEEAVDRALRRAARSCGSDVMTAQPGGGLSEETLARTLPEALDLCSRGVRQRVLYQHTVRSHGPTLAYAEKITAAGAEVRTLAEAFSQVTVFDGAVAFIPAAQEHQPAALSVRHPAIVRYLVNAFDCAWDRAEPVFRGTDRWQPHTFTSQTRRAVLRLMVEGHTDKAIGSRLGVSPRTVANHIKWAADHFRAGSRAQLGYLLARSGLLESQRPDGRTRFG</sequence>
<dbReference type="Pfam" id="PF00196">
    <property type="entry name" value="GerE"/>
    <property type="match status" value="1"/>
</dbReference>
<protein>
    <submittedName>
        <fullName evidence="3">Regulatory protein, luxR family</fullName>
    </submittedName>
</protein>
<dbReference type="InterPro" id="IPR051797">
    <property type="entry name" value="TrmB-like"/>
</dbReference>
<dbReference type="PANTHER" id="PTHR34293">
    <property type="entry name" value="HTH-TYPE TRANSCRIPTIONAL REGULATOR TRMBL2"/>
    <property type="match status" value="1"/>
</dbReference>
<dbReference type="InterPro" id="IPR016032">
    <property type="entry name" value="Sig_transdc_resp-reg_C-effctor"/>
</dbReference>
<organism evidence="3 4">
    <name type="scientific">Streptomyces radiopugnans</name>
    <dbReference type="NCBI Taxonomy" id="403935"/>
    <lineage>
        <taxon>Bacteria</taxon>
        <taxon>Bacillati</taxon>
        <taxon>Actinomycetota</taxon>
        <taxon>Actinomycetes</taxon>
        <taxon>Kitasatosporales</taxon>
        <taxon>Streptomycetaceae</taxon>
        <taxon>Streptomyces</taxon>
    </lineage>
</organism>
<gene>
    <name evidence="3" type="ORF">SAMN05216481_105182</name>
</gene>
<dbReference type="EMBL" id="FOET01000005">
    <property type="protein sequence ID" value="SEQ26319.1"/>
    <property type="molecule type" value="Genomic_DNA"/>
</dbReference>
<dbReference type="AlphaFoldDB" id="A0A1H9EKY7"/>
<dbReference type="SUPFAM" id="SSF46894">
    <property type="entry name" value="C-terminal effector domain of the bipartite response regulators"/>
    <property type="match status" value="1"/>
</dbReference>
<feature type="compositionally biased region" description="Low complexity" evidence="1">
    <location>
        <begin position="1"/>
        <end position="18"/>
    </location>
</feature>
<feature type="domain" description="HTH luxR-type" evidence="2">
    <location>
        <begin position="262"/>
        <end position="328"/>
    </location>
</feature>
<proteinExistence type="predicted"/>
<dbReference type="STRING" id="403935.SAMN05216481_105182"/>
<accession>A0A1H9EKY7</accession>
<evidence type="ECO:0000259" key="2">
    <source>
        <dbReference type="PROSITE" id="PS50043"/>
    </source>
</evidence>
<dbReference type="PANTHER" id="PTHR34293:SF1">
    <property type="entry name" value="HTH-TYPE TRANSCRIPTIONAL REGULATOR TRMBL2"/>
    <property type="match status" value="1"/>
</dbReference>
<reference evidence="3 4" key="1">
    <citation type="submission" date="2016-10" db="EMBL/GenBank/DDBJ databases">
        <authorList>
            <person name="de Groot N.N."/>
        </authorList>
    </citation>
    <scope>NUCLEOTIDE SEQUENCE [LARGE SCALE GENOMIC DNA]</scope>
    <source>
        <strain evidence="3 4">CGMCC 4.3519</strain>
    </source>
</reference>
<dbReference type="Gene3D" id="1.10.10.10">
    <property type="entry name" value="Winged helix-like DNA-binding domain superfamily/Winged helix DNA-binding domain"/>
    <property type="match status" value="1"/>
</dbReference>
<dbReference type="InterPro" id="IPR036388">
    <property type="entry name" value="WH-like_DNA-bd_sf"/>
</dbReference>
<feature type="region of interest" description="Disordered" evidence="1">
    <location>
        <begin position="1"/>
        <end position="21"/>
    </location>
</feature>
<dbReference type="Proteomes" id="UP000199055">
    <property type="component" value="Unassembled WGS sequence"/>
</dbReference>
<evidence type="ECO:0000313" key="4">
    <source>
        <dbReference type="Proteomes" id="UP000199055"/>
    </source>
</evidence>
<dbReference type="GO" id="GO:0003677">
    <property type="term" value="F:DNA binding"/>
    <property type="evidence" value="ECO:0007669"/>
    <property type="project" value="InterPro"/>
</dbReference>